<comment type="cofactor">
    <cofactor evidence="7">
        <name>Mg(2+)</name>
        <dbReference type="ChEBI" id="CHEBI:18420"/>
    </cofactor>
</comment>
<keyword evidence="11" id="KW-1185">Reference proteome</keyword>
<organism evidence="10 11">
    <name type="scientific">Teichococcus aestuarii</name>
    <dbReference type="NCBI Taxonomy" id="568898"/>
    <lineage>
        <taxon>Bacteria</taxon>
        <taxon>Pseudomonadati</taxon>
        <taxon>Pseudomonadota</taxon>
        <taxon>Alphaproteobacteria</taxon>
        <taxon>Acetobacterales</taxon>
        <taxon>Roseomonadaceae</taxon>
        <taxon>Roseomonas</taxon>
    </lineage>
</organism>
<dbReference type="Proteomes" id="UP000245048">
    <property type="component" value="Unassembled WGS sequence"/>
</dbReference>
<reference evidence="11" key="1">
    <citation type="submission" date="2017-10" db="EMBL/GenBank/DDBJ databases">
        <authorList>
            <person name="Toshchakov S.V."/>
            <person name="Goeva M.A."/>
        </authorList>
    </citation>
    <scope>NUCLEOTIDE SEQUENCE [LARGE SCALE GENOMIC DNA]</scope>
    <source>
        <strain evidence="11">JR1/69-1-13</strain>
    </source>
</reference>
<dbReference type="InterPro" id="IPR005190">
    <property type="entry name" value="GlnE_rpt_dom"/>
</dbReference>
<feature type="domain" description="Glutamate-ammonia ligase adenylyltransferase repeated" evidence="8">
    <location>
        <begin position="47"/>
        <end position="293"/>
    </location>
</feature>
<feature type="domain" description="PII-uridylyltransferase/Glutamine-synthetase adenylyltransferase" evidence="9">
    <location>
        <begin position="316"/>
        <end position="460"/>
    </location>
</feature>
<evidence type="ECO:0000259" key="8">
    <source>
        <dbReference type="Pfam" id="PF03710"/>
    </source>
</evidence>
<comment type="caution">
    <text evidence="10">The sequence shown here is derived from an EMBL/GenBank/DDBJ whole genome shotgun (WGS) entry which is preliminary data.</text>
</comment>
<dbReference type="NCBIfam" id="NF010706">
    <property type="entry name" value="PRK14108.1"/>
    <property type="match status" value="1"/>
</dbReference>
<gene>
    <name evidence="7" type="primary">glnE</name>
    <name evidence="10" type="ORF">CR165_02700</name>
</gene>
<dbReference type="InterPro" id="IPR023057">
    <property type="entry name" value="GlnE"/>
</dbReference>
<feature type="region of interest" description="Adenylyl removase" evidence="7">
    <location>
        <begin position="1"/>
        <end position="465"/>
    </location>
</feature>
<dbReference type="HAMAP" id="MF_00802">
    <property type="entry name" value="GlnE"/>
    <property type="match status" value="1"/>
</dbReference>
<dbReference type="GO" id="GO:0047388">
    <property type="term" value="F:[glutamine synthetase]-adenylyl-L-tyrosine phosphorylase activity"/>
    <property type="evidence" value="ECO:0007669"/>
    <property type="project" value="UniProtKB-EC"/>
</dbReference>
<dbReference type="Gene3D" id="3.30.460.10">
    <property type="entry name" value="Beta Polymerase, domain 2"/>
    <property type="match status" value="2"/>
</dbReference>
<evidence type="ECO:0000313" key="11">
    <source>
        <dbReference type="Proteomes" id="UP000245048"/>
    </source>
</evidence>
<dbReference type="GO" id="GO:0016874">
    <property type="term" value="F:ligase activity"/>
    <property type="evidence" value="ECO:0007669"/>
    <property type="project" value="UniProtKB-KW"/>
</dbReference>
<dbReference type="CDD" id="cd05401">
    <property type="entry name" value="NT_GlnE_GlnD_like"/>
    <property type="match status" value="2"/>
</dbReference>
<evidence type="ECO:0000259" key="9">
    <source>
        <dbReference type="Pfam" id="PF08335"/>
    </source>
</evidence>
<dbReference type="GO" id="GO:0005829">
    <property type="term" value="C:cytosol"/>
    <property type="evidence" value="ECO:0007669"/>
    <property type="project" value="TreeGrafter"/>
</dbReference>
<dbReference type="InterPro" id="IPR013546">
    <property type="entry name" value="PII_UdlTrfase/GS_AdlTrfase"/>
</dbReference>
<protein>
    <recommendedName>
        <fullName evidence="7">Bifunctional glutamine synthetase adenylyltransferase/adenylyl-removing enzyme</fullName>
    </recommendedName>
    <alternativeName>
        <fullName evidence="7">ATP:glutamine synthetase adenylyltransferase</fullName>
    </alternativeName>
    <alternativeName>
        <fullName evidence="7">ATase</fullName>
    </alternativeName>
    <domain>
        <recommendedName>
            <fullName evidence="7">Glutamine synthetase adenylyl-L-tyrosine phosphorylase</fullName>
            <ecNumber evidence="7">2.7.7.89</ecNumber>
        </recommendedName>
        <alternativeName>
            <fullName evidence="7">Adenylyl removase</fullName>
            <shortName evidence="7">AR</shortName>
            <shortName evidence="7">AT-N</shortName>
        </alternativeName>
    </domain>
    <domain>
        <recommendedName>
            <fullName evidence="7">Glutamine synthetase adenylyl transferase</fullName>
            <ecNumber evidence="7">2.7.7.42</ecNumber>
        </recommendedName>
        <alternativeName>
            <fullName evidence="7">Adenylyl transferase</fullName>
            <shortName evidence="7">AT</shortName>
            <shortName evidence="7">AT-C</shortName>
        </alternativeName>
    </domain>
</protein>
<feature type="region of interest" description="Adenylyl transferase" evidence="7">
    <location>
        <begin position="475"/>
        <end position="1002"/>
    </location>
</feature>
<comment type="similarity">
    <text evidence="7">Belongs to the GlnE family.</text>
</comment>
<keyword evidence="4 7" id="KW-0067">ATP-binding</keyword>
<proteinExistence type="inferred from homology"/>
<evidence type="ECO:0000256" key="6">
    <source>
        <dbReference type="ARBA" id="ARBA00023268"/>
    </source>
</evidence>
<sequence length="1002" mass="106319">MRPATLPARTLPAPHDRMAAQRLLEAFAERGAAERAYAATPAGTALLAALGGHSPYLAELAERESATLLRYAERGPDDAFALALDPLGRADPDAARPAVAALLRQAKRQAALIIAAADLAGQWPLDRVTGALSTLAEAAIDYACAHLLREAAGRGELRLPRAGARDSRGVARGSGLVILGMGKLGGGELNYSSDIDLMVLYDPLAAACNAERAGGLYVRIARDLVKLMEERTAGGYVFRTDLRLRPDPAATPLAVNIATAISYYESLGQNWERAAMIKARPVGGDRALGEHFLSEIRPFVWRRHLDFAMIADIHSIKRQIHVAHGARGAHAEVRVAGHDVKLGRGGIREIEFTTQVLQLIWAGRDPGLRDPTTLGALAALAAAGRIERRAAADLADAYVFLRDVEHRLQMVADRQTQRLPEDEEGLARIASFMGFPDTPSFAATLTGHLNRVEQRYAQMFEREPALSHDTGAEGAGGSLVFTGAQDDPETLATLSAMGYAQPAQVAGMVRGWHHGRLRATRSERARELLTQLMPTLLAAFAAQREPDAALARFDTVLSRMAAGVQMLSLFHRNPALLRRVAGILGAAPALANHLANNPASLDGLLAGGGGGGDDPGAAAAVLPALLKQARHFEEALDGARRMVTEGKFEIDAAALEGVLDADAAGAARSALADAAIGALLPHVAREFAARFGKVRGGALAVVALGKLGGQEMLPGSDLDLVLIYDHPEDAEESRGGPRSLPPSVYFSRLAQQVIGAITAPGAEGKLYEADMRLRPSGNKGPVATSLSAFTRYHAESAWTWERMALTRARCVAGPPALRRRIGQAVRGAIIAHAGETAVADAVAMRARMLRDLPVDGPWDIKAMPGGMVEVEFIAQALQLAHAARQPKVLAPTTRLALANLARARLLPAAEAETLIAADRLWRTTLGLLRLTLGRWRQEALPAPTAAALLRATAPLLGQAGVGAGADAGAVDLPAFRQQMRIQAEQVRDIFERRLGRLAGGTG</sequence>
<dbReference type="GO" id="GO:0008882">
    <property type="term" value="F:[glutamate-ammonia-ligase] adenylyltransferase activity"/>
    <property type="evidence" value="ECO:0007669"/>
    <property type="project" value="UniProtKB-UniRule"/>
</dbReference>
<dbReference type="NCBIfam" id="NF008292">
    <property type="entry name" value="PRK11072.1"/>
    <property type="match status" value="1"/>
</dbReference>
<dbReference type="EC" id="2.7.7.89" evidence="7"/>
<evidence type="ECO:0000256" key="7">
    <source>
        <dbReference type="HAMAP-Rule" id="MF_00802"/>
    </source>
</evidence>
<keyword evidence="2 7" id="KW-0548">Nucleotidyltransferase</keyword>
<comment type="catalytic activity">
    <reaction evidence="7">
        <text>[glutamine synthetase]-O(4)-(5'-adenylyl)-L-tyrosine + phosphate = [glutamine synthetase]-L-tyrosine + ADP</text>
        <dbReference type="Rhea" id="RHEA:43716"/>
        <dbReference type="Rhea" id="RHEA-COMP:10660"/>
        <dbReference type="Rhea" id="RHEA-COMP:10661"/>
        <dbReference type="ChEBI" id="CHEBI:43474"/>
        <dbReference type="ChEBI" id="CHEBI:46858"/>
        <dbReference type="ChEBI" id="CHEBI:83624"/>
        <dbReference type="ChEBI" id="CHEBI:456216"/>
        <dbReference type="EC" id="2.7.7.89"/>
    </reaction>
</comment>
<dbReference type="Gene3D" id="1.20.120.330">
    <property type="entry name" value="Nucleotidyltransferases domain 2"/>
    <property type="match status" value="2"/>
</dbReference>
<evidence type="ECO:0000256" key="1">
    <source>
        <dbReference type="ARBA" id="ARBA00022679"/>
    </source>
</evidence>
<dbReference type="EC" id="2.7.7.42" evidence="7"/>
<dbReference type="GO" id="GO:0000287">
    <property type="term" value="F:magnesium ion binding"/>
    <property type="evidence" value="ECO:0007669"/>
    <property type="project" value="UniProtKB-UniRule"/>
</dbReference>
<dbReference type="GO" id="GO:0005524">
    <property type="term" value="F:ATP binding"/>
    <property type="evidence" value="ECO:0007669"/>
    <property type="project" value="UniProtKB-UniRule"/>
</dbReference>
<dbReference type="Gene3D" id="1.20.120.1510">
    <property type="match status" value="1"/>
</dbReference>
<dbReference type="OrthoDB" id="9759366at2"/>
<dbReference type="Pfam" id="PF08335">
    <property type="entry name" value="GlnD_UR_UTase"/>
    <property type="match status" value="2"/>
</dbReference>
<evidence type="ECO:0000313" key="10">
    <source>
        <dbReference type="EMBL" id="PWC30826.1"/>
    </source>
</evidence>
<dbReference type="AlphaFoldDB" id="A0A2U1VAD7"/>
<dbReference type="GO" id="GO:0000820">
    <property type="term" value="P:regulation of glutamine family amino acid metabolic process"/>
    <property type="evidence" value="ECO:0007669"/>
    <property type="project" value="UniProtKB-UniRule"/>
</dbReference>
<feature type="domain" description="PII-uridylyltransferase/Glutamine-synthetase adenylyltransferase" evidence="9">
    <location>
        <begin position="858"/>
        <end position="991"/>
    </location>
</feature>
<evidence type="ECO:0000256" key="3">
    <source>
        <dbReference type="ARBA" id="ARBA00022741"/>
    </source>
</evidence>
<dbReference type="EMBL" id="PDOA01000001">
    <property type="protein sequence ID" value="PWC30826.1"/>
    <property type="molecule type" value="Genomic_DNA"/>
</dbReference>
<accession>A0A2U1VAD7</accession>
<feature type="domain" description="Glutamate-ammonia ligase adenylyltransferase repeated" evidence="8">
    <location>
        <begin position="579"/>
        <end position="819"/>
    </location>
</feature>
<keyword evidence="5 7" id="KW-0460">Magnesium</keyword>
<keyword evidence="10" id="KW-0436">Ligase</keyword>
<evidence type="ECO:0000256" key="4">
    <source>
        <dbReference type="ARBA" id="ARBA00022840"/>
    </source>
</evidence>
<keyword evidence="6 7" id="KW-0511">Multifunctional enzyme</keyword>
<dbReference type="PANTHER" id="PTHR30621">
    <property type="entry name" value="GLUTAMINE SYNTHETASE ADENYLYLTRANSFERASE"/>
    <property type="match status" value="1"/>
</dbReference>
<dbReference type="SUPFAM" id="SSF81593">
    <property type="entry name" value="Nucleotidyltransferase substrate binding subunit/domain"/>
    <property type="match status" value="2"/>
</dbReference>
<dbReference type="RefSeq" id="WP_109515397.1">
    <property type="nucleotide sequence ID" value="NZ_PDOA01000001.1"/>
</dbReference>
<dbReference type="Pfam" id="PF03710">
    <property type="entry name" value="GlnE"/>
    <property type="match status" value="2"/>
</dbReference>
<comment type="catalytic activity">
    <reaction evidence="7">
        <text>[glutamine synthetase]-L-tyrosine + ATP = [glutamine synthetase]-O(4)-(5'-adenylyl)-L-tyrosine + diphosphate</text>
        <dbReference type="Rhea" id="RHEA:18589"/>
        <dbReference type="Rhea" id="RHEA-COMP:10660"/>
        <dbReference type="Rhea" id="RHEA-COMP:10661"/>
        <dbReference type="ChEBI" id="CHEBI:30616"/>
        <dbReference type="ChEBI" id="CHEBI:33019"/>
        <dbReference type="ChEBI" id="CHEBI:46858"/>
        <dbReference type="ChEBI" id="CHEBI:83624"/>
        <dbReference type="EC" id="2.7.7.42"/>
    </reaction>
</comment>
<dbReference type="PANTHER" id="PTHR30621:SF0">
    <property type="entry name" value="BIFUNCTIONAL GLUTAMINE SYNTHETASE ADENYLYLTRANSFERASE_ADENYLYL-REMOVING ENZYME"/>
    <property type="match status" value="1"/>
</dbReference>
<comment type="function">
    <text evidence="7">Involved in the regulation of glutamine synthetase GlnA, a key enzyme in the process to assimilate ammonia. When cellular nitrogen levels are high, the C-terminal adenylyl transferase (AT) inactivates GlnA by covalent transfer of an adenylyl group from ATP to specific tyrosine residue of GlnA, thus reducing its activity. Conversely, when nitrogen levels are low, the N-terminal adenylyl removase (AR) activates GlnA by removing the adenylyl group by phosphorolysis, increasing its activity. The regulatory region of GlnE binds the signal transduction protein PII (GlnB) which indicates the nitrogen status of the cell.</text>
</comment>
<dbReference type="SUPFAM" id="SSF81301">
    <property type="entry name" value="Nucleotidyltransferase"/>
    <property type="match status" value="2"/>
</dbReference>
<dbReference type="InterPro" id="IPR043519">
    <property type="entry name" value="NT_sf"/>
</dbReference>
<keyword evidence="1 7" id="KW-0808">Transferase</keyword>
<keyword evidence="3 7" id="KW-0547">Nucleotide-binding</keyword>
<evidence type="ECO:0000256" key="2">
    <source>
        <dbReference type="ARBA" id="ARBA00022695"/>
    </source>
</evidence>
<name>A0A2U1VAD7_9PROT</name>
<evidence type="ECO:0000256" key="5">
    <source>
        <dbReference type="ARBA" id="ARBA00022842"/>
    </source>
</evidence>